<feature type="compositionally biased region" description="Acidic residues" evidence="1">
    <location>
        <begin position="417"/>
        <end position="426"/>
    </location>
</feature>
<dbReference type="Pfam" id="PF13391">
    <property type="entry name" value="HNH_2"/>
    <property type="match status" value="1"/>
</dbReference>
<organism evidence="3 4">
    <name type="scientific">Ustilaginoidea virens</name>
    <name type="common">Rice false smut fungus</name>
    <name type="synonym">Villosiclava virens</name>
    <dbReference type="NCBI Taxonomy" id="1159556"/>
    <lineage>
        <taxon>Eukaryota</taxon>
        <taxon>Fungi</taxon>
        <taxon>Dikarya</taxon>
        <taxon>Ascomycota</taxon>
        <taxon>Pezizomycotina</taxon>
        <taxon>Sordariomycetes</taxon>
        <taxon>Hypocreomycetidae</taxon>
        <taxon>Hypocreales</taxon>
        <taxon>Clavicipitaceae</taxon>
        <taxon>Ustilaginoidea</taxon>
    </lineage>
</organism>
<feature type="compositionally biased region" description="Basic and acidic residues" evidence="1">
    <location>
        <begin position="427"/>
        <end position="439"/>
    </location>
</feature>
<evidence type="ECO:0000256" key="1">
    <source>
        <dbReference type="SAM" id="MobiDB-lite"/>
    </source>
</evidence>
<evidence type="ECO:0000313" key="3">
    <source>
        <dbReference type="EMBL" id="QUC19516.1"/>
    </source>
</evidence>
<dbReference type="Proteomes" id="UP000027002">
    <property type="component" value="Chromosome 3"/>
</dbReference>
<protein>
    <recommendedName>
        <fullName evidence="2">HNH nuclease domain-containing protein</fullName>
    </recommendedName>
</protein>
<dbReference type="InterPro" id="IPR003615">
    <property type="entry name" value="HNH_nuc"/>
</dbReference>
<reference evidence="3" key="1">
    <citation type="submission" date="2020-03" db="EMBL/GenBank/DDBJ databases">
        <title>A mixture of massive structural variations and highly conserved coding sequences in Ustilaginoidea virens genome.</title>
        <authorList>
            <person name="Zhang K."/>
            <person name="Zhao Z."/>
            <person name="Zhang Z."/>
            <person name="Li Y."/>
            <person name="Hsiang T."/>
            <person name="Sun W."/>
        </authorList>
    </citation>
    <scope>NUCLEOTIDE SEQUENCE</scope>
    <source>
        <strain evidence="3">UV-8b</strain>
    </source>
</reference>
<evidence type="ECO:0000313" key="4">
    <source>
        <dbReference type="Proteomes" id="UP000027002"/>
    </source>
</evidence>
<feature type="compositionally biased region" description="Low complexity" evidence="1">
    <location>
        <begin position="1"/>
        <end position="10"/>
    </location>
</feature>
<accession>A0A8E5MH33</accession>
<evidence type="ECO:0000259" key="2">
    <source>
        <dbReference type="Pfam" id="PF13391"/>
    </source>
</evidence>
<dbReference type="EMBL" id="CP072755">
    <property type="protein sequence ID" value="QUC19516.1"/>
    <property type="molecule type" value="Genomic_DNA"/>
</dbReference>
<feature type="region of interest" description="Disordered" evidence="1">
    <location>
        <begin position="410"/>
        <end position="439"/>
    </location>
</feature>
<feature type="region of interest" description="Disordered" evidence="1">
    <location>
        <begin position="1"/>
        <end position="23"/>
    </location>
</feature>
<feature type="domain" description="HNH nuclease" evidence="2">
    <location>
        <begin position="199"/>
        <end position="262"/>
    </location>
</feature>
<dbReference type="AlphaFoldDB" id="A0A8E5MH33"/>
<proteinExistence type="predicted"/>
<dbReference type="OrthoDB" id="5386595at2759"/>
<sequence length="439" mass="50399">MDSKSSSPGQSPGPSPPDMSTIKAQHYNAGLELESLEKKFQILSQQVYPETKPDEPQPEPDLKQNLELSILGITLASKKKEKIQLERKIVLMKRNAGLLPAKEADEQNRTLTRRYFSAGDQLWMHQKKKVRLQQDVGKIRLLDPRCNAVSECLLALYRKSDGQGQGKRRRPSEWRANALTYYKARIIDHDLDGIGGAWCHVSGCWHPEDDIKAAHIVPFFLDSSSIGEILFGSRAESLNRPGNALLLSRHIKGWFDSHHLVIIPVDPMETPITRWRTELISDDIRKSLICPEFHARELDGKELTFLNENRPVSRFLYFHFIMALIRIKDLKRRGWETIWARYYDQRPFPTPGPYMRKSMLLAIATHFETTDIEVVNSWIKGNGFETAELELTKEEADQAARLVLEAVEAAETKTDLEENPDEEDYSEKDSVEKDYSEEE</sequence>
<name>A0A8E5MH33_USTVR</name>
<dbReference type="RefSeq" id="XP_042997189.1">
    <property type="nucleotide sequence ID" value="XM_043141255.1"/>
</dbReference>
<dbReference type="KEGG" id="uvi:66064535"/>
<dbReference type="GeneID" id="66064535"/>
<gene>
    <name evidence="3" type="ORF">UV8b_03757</name>
</gene>
<keyword evidence="4" id="KW-1185">Reference proteome</keyword>